<dbReference type="Pfam" id="PF01966">
    <property type="entry name" value="HD"/>
    <property type="match status" value="1"/>
</dbReference>
<evidence type="ECO:0000259" key="1">
    <source>
        <dbReference type="SMART" id="SM00471"/>
    </source>
</evidence>
<accession>A0A497E5E3</accession>
<dbReference type="SUPFAM" id="SSF109604">
    <property type="entry name" value="HD-domain/PDEase-like"/>
    <property type="match status" value="1"/>
</dbReference>
<comment type="caution">
    <text evidence="2">The sequence shown here is derived from an EMBL/GenBank/DDBJ whole genome shotgun (WGS) entry which is preliminary data.</text>
</comment>
<feature type="domain" description="HD/PDEase" evidence="1">
    <location>
        <begin position="15"/>
        <end position="120"/>
    </location>
</feature>
<proteinExistence type="predicted"/>
<dbReference type="EMBL" id="QMPZ01000012">
    <property type="protein sequence ID" value="RLE10299.1"/>
    <property type="molecule type" value="Genomic_DNA"/>
</dbReference>
<name>A0A497E5E3_UNCAE</name>
<gene>
    <name evidence="2" type="ORF">DRJ00_01845</name>
</gene>
<dbReference type="SMART" id="SM00471">
    <property type="entry name" value="HDc"/>
    <property type="match status" value="1"/>
</dbReference>
<organism evidence="2 3">
    <name type="scientific">Aerophobetes bacterium</name>
    <dbReference type="NCBI Taxonomy" id="2030807"/>
    <lineage>
        <taxon>Bacteria</taxon>
        <taxon>Candidatus Aerophobota</taxon>
    </lineage>
</organism>
<dbReference type="GO" id="GO:0016787">
    <property type="term" value="F:hydrolase activity"/>
    <property type="evidence" value="ECO:0007669"/>
    <property type="project" value="UniProtKB-KW"/>
</dbReference>
<dbReference type="AlphaFoldDB" id="A0A497E5E3"/>
<protein>
    <submittedName>
        <fullName evidence="2">Phosphohydrolase</fullName>
    </submittedName>
</protein>
<dbReference type="PANTHER" id="PTHR38659:SF1">
    <property type="entry name" value="METAL DEPENDENT PHOSPHOHYDROLASE"/>
    <property type="match status" value="1"/>
</dbReference>
<dbReference type="CDD" id="cd00077">
    <property type="entry name" value="HDc"/>
    <property type="match status" value="1"/>
</dbReference>
<keyword evidence="2" id="KW-0378">Hydrolase</keyword>
<reference evidence="2 3" key="1">
    <citation type="submission" date="2018-06" db="EMBL/GenBank/DDBJ databases">
        <title>Extensive metabolic versatility and redundancy in microbially diverse, dynamic hydrothermal sediments.</title>
        <authorList>
            <person name="Dombrowski N."/>
            <person name="Teske A."/>
            <person name="Baker B.J."/>
        </authorList>
    </citation>
    <scope>NUCLEOTIDE SEQUENCE [LARGE SCALE GENOMIC DNA]</scope>
    <source>
        <strain evidence="2">B47_G16</strain>
    </source>
</reference>
<dbReference type="InterPro" id="IPR006675">
    <property type="entry name" value="HDIG_dom"/>
</dbReference>
<dbReference type="Proteomes" id="UP000279422">
    <property type="component" value="Unassembled WGS sequence"/>
</dbReference>
<dbReference type="NCBIfam" id="TIGR00277">
    <property type="entry name" value="HDIG"/>
    <property type="match status" value="1"/>
</dbReference>
<dbReference type="InterPro" id="IPR003607">
    <property type="entry name" value="HD/PDEase_dom"/>
</dbReference>
<sequence>MDREEALSLLKKKLKNNNLVKHCLAVEAAMRGLARYFGEDEERWGLAGLLHDLDYEETKDDPSSHGLLTSRMLEGKVDDQIIHAIKAHSGLSEAKSKMDISLYAADALTGLIVAACLVHPQKKLSFLDTDFILRRFTEKRFAQGADRGQIKSCEKIGLSLDKFVDLVLKEMQKIHRDLGL</sequence>
<dbReference type="InterPro" id="IPR006674">
    <property type="entry name" value="HD_domain"/>
</dbReference>
<evidence type="ECO:0000313" key="2">
    <source>
        <dbReference type="EMBL" id="RLE10299.1"/>
    </source>
</evidence>
<dbReference type="PANTHER" id="PTHR38659">
    <property type="entry name" value="METAL-DEPENDENT PHOSPHOHYDROLASE"/>
    <property type="match status" value="1"/>
</dbReference>
<dbReference type="Gene3D" id="1.10.3210.10">
    <property type="entry name" value="Hypothetical protein af1432"/>
    <property type="match status" value="1"/>
</dbReference>
<evidence type="ECO:0000313" key="3">
    <source>
        <dbReference type="Proteomes" id="UP000279422"/>
    </source>
</evidence>